<dbReference type="InterPro" id="IPR046936">
    <property type="entry name" value="BIM1-like"/>
</dbReference>
<dbReference type="CDD" id="cd21176">
    <property type="entry name" value="LPMO_auxiliary-like"/>
    <property type="match status" value="1"/>
</dbReference>
<name>A0A0D2BH55_9EURO</name>
<feature type="chain" id="PRO_5002249821" description="Copper acquisition factor BIM1-like domain-containing protein" evidence="10">
    <location>
        <begin position="21"/>
        <end position="289"/>
    </location>
</feature>
<keyword evidence="6" id="KW-0325">Glycoprotein</keyword>
<feature type="compositionally biased region" description="Low complexity" evidence="8">
    <location>
        <begin position="186"/>
        <end position="209"/>
    </location>
</feature>
<dbReference type="HOGENOM" id="CLU_067864_1_0_1"/>
<comment type="subcellular location">
    <subcellularLocation>
        <location evidence="1">Cell membrane</location>
        <topology evidence="1">Lipid-anchor</topology>
        <topology evidence="1">GPI-anchor</topology>
    </subcellularLocation>
</comment>
<keyword evidence="3" id="KW-0336">GPI-anchor</keyword>
<organism evidence="12 13">
    <name type="scientific">Exophiala xenobiotica</name>
    <dbReference type="NCBI Taxonomy" id="348802"/>
    <lineage>
        <taxon>Eukaryota</taxon>
        <taxon>Fungi</taxon>
        <taxon>Dikarya</taxon>
        <taxon>Ascomycota</taxon>
        <taxon>Pezizomycotina</taxon>
        <taxon>Eurotiomycetes</taxon>
        <taxon>Chaetothyriomycetidae</taxon>
        <taxon>Chaetothyriales</taxon>
        <taxon>Herpotrichiellaceae</taxon>
        <taxon>Exophiala</taxon>
    </lineage>
</organism>
<feature type="signal peptide" evidence="10">
    <location>
        <begin position="1"/>
        <end position="20"/>
    </location>
</feature>
<dbReference type="Proteomes" id="UP000054342">
    <property type="component" value="Unassembled WGS sequence"/>
</dbReference>
<evidence type="ECO:0000313" key="13">
    <source>
        <dbReference type="Proteomes" id="UP000054342"/>
    </source>
</evidence>
<keyword evidence="13" id="KW-1185">Reference proteome</keyword>
<evidence type="ECO:0000256" key="2">
    <source>
        <dbReference type="ARBA" id="ARBA00022475"/>
    </source>
</evidence>
<feature type="region of interest" description="Disordered" evidence="8">
    <location>
        <begin position="265"/>
        <end position="289"/>
    </location>
</feature>
<keyword evidence="4 10" id="KW-0732">Signal</keyword>
<dbReference type="InterPro" id="IPR046530">
    <property type="entry name" value="BIM1-like_dom"/>
</dbReference>
<keyword evidence="5 9" id="KW-0472">Membrane</keyword>
<dbReference type="GeneID" id="25332132"/>
<dbReference type="PANTHER" id="PTHR34992">
    <property type="entry name" value="HYPHAL ANASTAMOSIS-7 PROTEIN"/>
    <property type="match status" value="1"/>
</dbReference>
<gene>
    <name evidence="12" type="ORF">PV05_10224</name>
</gene>
<feature type="transmembrane region" description="Helical" evidence="9">
    <location>
        <begin position="217"/>
        <end position="241"/>
    </location>
</feature>
<proteinExistence type="predicted"/>
<evidence type="ECO:0000256" key="7">
    <source>
        <dbReference type="ARBA" id="ARBA00023288"/>
    </source>
</evidence>
<dbReference type="GO" id="GO:0005886">
    <property type="term" value="C:plasma membrane"/>
    <property type="evidence" value="ECO:0007669"/>
    <property type="project" value="UniProtKB-SubCell"/>
</dbReference>
<evidence type="ECO:0000313" key="12">
    <source>
        <dbReference type="EMBL" id="KIW51511.1"/>
    </source>
</evidence>
<accession>A0A0D2BH55</accession>
<evidence type="ECO:0000256" key="1">
    <source>
        <dbReference type="ARBA" id="ARBA00004609"/>
    </source>
</evidence>
<protein>
    <recommendedName>
        <fullName evidence="11">Copper acquisition factor BIM1-like domain-containing protein</fullName>
    </recommendedName>
</protein>
<evidence type="ECO:0000256" key="8">
    <source>
        <dbReference type="SAM" id="MobiDB-lite"/>
    </source>
</evidence>
<evidence type="ECO:0000256" key="9">
    <source>
        <dbReference type="SAM" id="Phobius"/>
    </source>
</evidence>
<feature type="region of interest" description="Disordered" evidence="8">
    <location>
        <begin position="185"/>
        <end position="209"/>
    </location>
</feature>
<reference evidence="12 13" key="1">
    <citation type="submission" date="2015-01" db="EMBL/GenBank/DDBJ databases">
        <title>The Genome Sequence of Exophiala xenobiotica CBS118157.</title>
        <authorList>
            <consortium name="The Broad Institute Genomics Platform"/>
            <person name="Cuomo C."/>
            <person name="de Hoog S."/>
            <person name="Gorbushina A."/>
            <person name="Stielow B."/>
            <person name="Teixiera M."/>
            <person name="Abouelleil A."/>
            <person name="Chapman S.B."/>
            <person name="Priest M."/>
            <person name="Young S.K."/>
            <person name="Wortman J."/>
            <person name="Nusbaum C."/>
            <person name="Birren B."/>
        </authorList>
    </citation>
    <scope>NUCLEOTIDE SEQUENCE [LARGE SCALE GENOMIC DNA]</scope>
    <source>
        <strain evidence="12 13">CBS 118157</strain>
    </source>
</reference>
<keyword evidence="9" id="KW-1133">Transmembrane helix</keyword>
<evidence type="ECO:0000256" key="3">
    <source>
        <dbReference type="ARBA" id="ARBA00022622"/>
    </source>
</evidence>
<feature type="domain" description="Copper acquisition factor BIM1-like" evidence="11">
    <location>
        <begin position="30"/>
        <end position="175"/>
    </location>
</feature>
<evidence type="ECO:0000256" key="6">
    <source>
        <dbReference type="ARBA" id="ARBA00023180"/>
    </source>
</evidence>
<dbReference type="RefSeq" id="XP_013312095.1">
    <property type="nucleotide sequence ID" value="XM_013456641.1"/>
</dbReference>
<dbReference type="EMBL" id="KN847322">
    <property type="protein sequence ID" value="KIW51511.1"/>
    <property type="molecule type" value="Genomic_DNA"/>
</dbReference>
<evidence type="ECO:0000259" key="11">
    <source>
        <dbReference type="Pfam" id="PF20238"/>
    </source>
</evidence>
<keyword evidence="9" id="KW-0812">Transmembrane</keyword>
<dbReference type="PANTHER" id="PTHR34992:SF5">
    <property type="entry name" value="ANCHORED PROTEIN, PUTATIVE (AFU_ORTHOLOGUE AFUA_6G02800)-RELATED"/>
    <property type="match status" value="1"/>
</dbReference>
<evidence type="ECO:0000256" key="10">
    <source>
        <dbReference type="SAM" id="SignalP"/>
    </source>
</evidence>
<dbReference type="GO" id="GO:0098552">
    <property type="term" value="C:side of membrane"/>
    <property type="evidence" value="ECO:0007669"/>
    <property type="project" value="UniProtKB-KW"/>
</dbReference>
<dbReference type="Pfam" id="PF20238">
    <property type="entry name" value="BIM1-like_dom"/>
    <property type="match status" value="1"/>
</dbReference>
<dbReference type="AlphaFoldDB" id="A0A0D2BH55"/>
<evidence type="ECO:0000256" key="4">
    <source>
        <dbReference type="ARBA" id="ARBA00022729"/>
    </source>
</evidence>
<evidence type="ECO:0000256" key="5">
    <source>
        <dbReference type="ARBA" id="ARBA00023136"/>
    </source>
</evidence>
<sequence>MKTHLALSFVGIYAASLALADHGDDYAQTMGPVAFMWPPDREWGAAQDNTAPCGSAAGVSNRTQYPLLNGQVALVAQDESWSIQVAISYRNNPTSNEDFETVIAAMRIPELDEGHQCYPIPSPPVDIEAGANATLQIKYTSDFDTDKNETFYACADITYVSTSQFTYQVPCFNATIDDYSITEPDSTPSATAAGASATASSPSQSSGSSSSHLSGGAIAGIVVGVVVGVTAFLAVALFFCWRRTAHKKRLRQQASIRAVKWDENTAGSPSASHASNQEIALSNLHTTRD</sequence>
<keyword evidence="2" id="KW-1003">Cell membrane</keyword>
<dbReference type="OrthoDB" id="2587363at2759"/>
<keyword evidence="7" id="KW-0449">Lipoprotein</keyword>